<dbReference type="InterPro" id="IPR025466">
    <property type="entry name" value="DUF4317"/>
</dbReference>
<sequence length="394" mass="45586">MNKKDIAQIRKQFKINNDLLKISDIFNVYIMKDSSDIFHYQSQPFEMLDQEQQELFLHNFKKMLAGQLDEKLFELKFQRDSDNSSQLILHQGLLSSDVEGWAEQMLKIVEKLLAVRQYEKDIVITFIRGEYYKPTKRRNDEAEESERDTVYSHPFILCSINNTQEPKKELLFDYVEKEFRYHFVMDPIINLNAPLSGFLFPCFTDNAADVNHVLYSAGKVHEPDHLFIEDVLNGEETMTAQDDKIVFEEIIKDVTGDQLSTSALSTVYEEINRMIVENEEDEPPKLDSKDVERVLKMSGFEDVDSEKVESSYQKIIDDDKYEIKASSVLPKFTSKSIKISTKVANISISPPDLRYVKQIVVDGKRYLMIEVEEETVIEGFTMIPEAFGGGGTEE</sequence>
<organism evidence="1 2">
    <name type="scientific">Bacillus infantis</name>
    <dbReference type="NCBI Taxonomy" id="324767"/>
    <lineage>
        <taxon>Bacteria</taxon>
        <taxon>Bacillati</taxon>
        <taxon>Bacillota</taxon>
        <taxon>Bacilli</taxon>
        <taxon>Bacillales</taxon>
        <taxon>Bacillaceae</taxon>
        <taxon>Bacillus</taxon>
    </lineage>
</organism>
<protein>
    <submittedName>
        <fullName evidence="1">DUF4317 family protein</fullName>
    </submittedName>
</protein>
<dbReference type="RefSeq" id="WP_148951053.1">
    <property type="nucleotide sequence ID" value="NZ_VTES01000011.1"/>
</dbReference>
<dbReference type="Pfam" id="PF14199">
    <property type="entry name" value="DUF4317"/>
    <property type="match status" value="1"/>
</dbReference>
<name>A0A5D4S420_9BACI</name>
<gene>
    <name evidence="1" type="ORF">FZD47_24090</name>
</gene>
<proteinExistence type="predicted"/>
<reference evidence="1 2" key="1">
    <citation type="submission" date="2019-08" db="EMBL/GenBank/DDBJ databases">
        <title>Bacillus genomes from the desert of Cuatro Cienegas, Coahuila.</title>
        <authorList>
            <person name="Olmedo-Alvarez G."/>
        </authorList>
    </citation>
    <scope>NUCLEOTIDE SEQUENCE [LARGE SCALE GENOMIC DNA]</scope>
    <source>
        <strain evidence="1 2">CH37_1T</strain>
    </source>
</reference>
<comment type="caution">
    <text evidence="1">The sequence shown here is derived from an EMBL/GenBank/DDBJ whole genome shotgun (WGS) entry which is preliminary data.</text>
</comment>
<accession>A0A5D4S420</accession>
<dbReference type="EMBL" id="VTES01000011">
    <property type="protein sequence ID" value="TYS57920.1"/>
    <property type="molecule type" value="Genomic_DNA"/>
</dbReference>
<evidence type="ECO:0000313" key="1">
    <source>
        <dbReference type="EMBL" id="TYS57920.1"/>
    </source>
</evidence>
<dbReference type="AlphaFoldDB" id="A0A5D4S420"/>
<dbReference type="Proteomes" id="UP000323732">
    <property type="component" value="Unassembled WGS sequence"/>
</dbReference>
<evidence type="ECO:0000313" key="2">
    <source>
        <dbReference type="Proteomes" id="UP000323732"/>
    </source>
</evidence>